<dbReference type="Pfam" id="PF21068">
    <property type="entry name" value="ATPgraspMvdD"/>
    <property type="match status" value="1"/>
</dbReference>
<dbReference type="InterPro" id="IPR011761">
    <property type="entry name" value="ATP-grasp"/>
</dbReference>
<evidence type="ECO:0000313" key="3">
    <source>
        <dbReference type="EMBL" id="GGY93758.1"/>
    </source>
</evidence>
<evidence type="ECO:0000313" key="4">
    <source>
        <dbReference type="EMBL" id="QBQ37870.1"/>
    </source>
</evidence>
<dbReference type="OrthoDB" id="583309at2"/>
<evidence type="ECO:0000313" key="5">
    <source>
        <dbReference type="Proteomes" id="UP000294359"/>
    </source>
</evidence>
<organism evidence="3 6">
    <name type="scientific">Pseudoduganella plicata</name>
    <dbReference type="NCBI Taxonomy" id="321984"/>
    <lineage>
        <taxon>Bacteria</taxon>
        <taxon>Pseudomonadati</taxon>
        <taxon>Pseudomonadota</taxon>
        <taxon>Betaproteobacteria</taxon>
        <taxon>Burkholderiales</taxon>
        <taxon>Oxalobacteraceae</taxon>
        <taxon>Telluria group</taxon>
        <taxon>Pseudoduganella</taxon>
    </lineage>
</organism>
<accession>A0A4P7BHS2</accession>
<dbReference type="Gene3D" id="3.30.470.20">
    <property type="entry name" value="ATP-grasp fold, B domain"/>
    <property type="match status" value="1"/>
</dbReference>
<keyword evidence="1" id="KW-0067">ATP-binding</keyword>
<reference evidence="3" key="1">
    <citation type="journal article" date="2014" name="Int. J. Syst. Evol. Microbiol.">
        <title>Complete genome sequence of Corynebacterium casei LMG S-19264T (=DSM 44701T), isolated from a smear-ripened cheese.</title>
        <authorList>
            <consortium name="US DOE Joint Genome Institute (JGI-PGF)"/>
            <person name="Walter F."/>
            <person name="Albersmeier A."/>
            <person name="Kalinowski J."/>
            <person name="Ruckert C."/>
        </authorList>
    </citation>
    <scope>NUCLEOTIDE SEQUENCE</scope>
    <source>
        <strain evidence="3">KCTC 12344</strain>
    </source>
</reference>
<dbReference type="RefSeq" id="WP_134386377.1">
    <property type="nucleotide sequence ID" value="NZ_BMWW01000004.1"/>
</dbReference>
<dbReference type="GO" id="GO:0005737">
    <property type="term" value="C:cytoplasm"/>
    <property type="evidence" value="ECO:0007669"/>
    <property type="project" value="TreeGrafter"/>
</dbReference>
<reference evidence="3" key="3">
    <citation type="submission" date="2022-12" db="EMBL/GenBank/DDBJ databases">
        <authorList>
            <person name="Sun Q."/>
            <person name="Kim S."/>
        </authorList>
    </citation>
    <scope>NUCLEOTIDE SEQUENCE</scope>
    <source>
        <strain evidence="3">KCTC 12344</strain>
    </source>
</reference>
<protein>
    <recommendedName>
        <fullName evidence="2">ATP-grasp domain-containing protein</fullName>
    </recommendedName>
</protein>
<dbReference type="Proteomes" id="UP000294359">
    <property type="component" value="Chromosome"/>
</dbReference>
<dbReference type="EMBL" id="CP038026">
    <property type="protein sequence ID" value="QBQ37870.1"/>
    <property type="molecule type" value="Genomic_DNA"/>
</dbReference>
<evidence type="ECO:0000313" key="6">
    <source>
        <dbReference type="Proteomes" id="UP000619512"/>
    </source>
</evidence>
<dbReference type="GO" id="GO:0018169">
    <property type="term" value="F:ribosomal S6-glutamic acid ligase activity"/>
    <property type="evidence" value="ECO:0007669"/>
    <property type="project" value="TreeGrafter"/>
</dbReference>
<dbReference type="PANTHER" id="PTHR21621">
    <property type="entry name" value="RIBOSOMAL PROTEIN S6 MODIFICATION PROTEIN"/>
    <property type="match status" value="1"/>
</dbReference>
<dbReference type="InterPro" id="IPR048936">
    <property type="entry name" value="MvdD-like_ATPgrasp"/>
</dbReference>
<reference evidence="4 5" key="2">
    <citation type="submission" date="2019-03" db="EMBL/GenBank/DDBJ databases">
        <title>Draft Genome Sequences of Six Type Strains of the Genus Massilia.</title>
        <authorList>
            <person name="Miess H."/>
            <person name="Frediansyhah A."/>
            <person name="Gross H."/>
        </authorList>
    </citation>
    <scope>NUCLEOTIDE SEQUENCE [LARGE SCALE GENOMIC DNA]</scope>
    <source>
        <strain evidence="4 5">DSM 17505</strain>
    </source>
</reference>
<sequence>MILIVTGKDDLHALMVQRELHSRGQACALFETDRIANSPGISWRFSSGRAQVSLRCRDGMPIDVADVGAIWWRRPQPAQQRDATAPPSHHALIDVECRGTLMGMFSADFDGQWVSSPAATLRAADKFLQLSVASKMGFRVPRTVVTQRRQDVLDLYREAAGRVIVKAVVGVAEPMLFTRFLDDPEAIDEASYAACPAVYQEYIPGCRHIRLNCFGDRSWAAAIDSEALDWRADLSVPVSAWEVPQALHAQVRRVLDALELKMGIVDLKQDANGEFVWLEVNPQGQFLFLEPLTGMPMTRYFADFLMDACAGTTRH</sequence>
<dbReference type="AlphaFoldDB" id="A0A4P7BHS2"/>
<proteinExistence type="predicted"/>
<evidence type="ECO:0000259" key="2">
    <source>
        <dbReference type="PROSITE" id="PS50975"/>
    </source>
</evidence>
<dbReference type="GO" id="GO:0005524">
    <property type="term" value="F:ATP binding"/>
    <property type="evidence" value="ECO:0007669"/>
    <property type="project" value="UniProtKB-UniRule"/>
</dbReference>
<dbReference type="Proteomes" id="UP000619512">
    <property type="component" value="Unassembled WGS sequence"/>
</dbReference>
<gene>
    <name evidence="4" type="ORF">E1742_18065</name>
    <name evidence="3" type="ORF">GCM10007388_29090</name>
</gene>
<dbReference type="SUPFAM" id="SSF56059">
    <property type="entry name" value="Glutathione synthetase ATP-binding domain-like"/>
    <property type="match status" value="1"/>
</dbReference>
<dbReference type="GO" id="GO:0046872">
    <property type="term" value="F:metal ion binding"/>
    <property type="evidence" value="ECO:0007669"/>
    <property type="project" value="InterPro"/>
</dbReference>
<dbReference type="PANTHER" id="PTHR21621:SF0">
    <property type="entry name" value="BETA-CITRYLGLUTAMATE SYNTHASE B-RELATED"/>
    <property type="match status" value="1"/>
</dbReference>
<dbReference type="GO" id="GO:0009432">
    <property type="term" value="P:SOS response"/>
    <property type="evidence" value="ECO:0007669"/>
    <property type="project" value="TreeGrafter"/>
</dbReference>
<keyword evidence="1" id="KW-0547">Nucleotide-binding</keyword>
<name>A0A4P7BHS2_9BURK</name>
<feature type="domain" description="ATP-grasp" evidence="2">
    <location>
        <begin position="130"/>
        <end position="306"/>
    </location>
</feature>
<keyword evidence="5" id="KW-1185">Reference proteome</keyword>
<dbReference type="PROSITE" id="PS50975">
    <property type="entry name" value="ATP_GRASP"/>
    <property type="match status" value="1"/>
</dbReference>
<dbReference type="EMBL" id="BMWW01000004">
    <property type="protein sequence ID" value="GGY93758.1"/>
    <property type="molecule type" value="Genomic_DNA"/>
</dbReference>
<evidence type="ECO:0000256" key="1">
    <source>
        <dbReference type="PROSITE-ProRule" id="PRU00409"/>
    </source>
</evidence>